<evidence type="ECO:0000256" key="3">
    <source>
        <dbReference type="PIRSR" id="PIRSR004848-1"/>
    </source>
</evidence>
<proteinExistence type="inferred from homology"/>
<evidence type="ECO:0000256" key="2">
    <source>
        <dbReference type="HAMAP-Rule" id="MF_02087"/>
    </source>
</evidence>
<protein>
    <recommendedName>
        <fullName evidence="2">Pyridoxal phosphate homeostasis protein</fullName>
        <shortName evidence="2">PLP homeostasis protein</shortName>
    </recommendedName>
</protein>
<dbReference type="PROSITE" id="PS01211">
    <property type="entry name" value="UPF0001"/>
    <property type="match status" value="1"/>
</dbReference>
<dbReference type="InterPro" id="IPR029066">
    <property type="entry name" value="PLP-binding_barrel"/>
</dbReference>
<comment type="similarity">
    <text evidence="2 4">Belongs to the pyridoxal phosphate-binding protein YggS/PROSC family.</text>
</comment>
<keyword evidence="1 2" id="KW-0663">Pyridoxal phosphate</keyword>
<feature type="domain" description="Alanine racemase N-terminal" evidence="5">
    <location>
        <begin position="9"/>
        <end position="229"/>
    </location>
</feature>
<dbReference type="EMBL" id="MJAT01000036">
    <property type="protein sequence ID" value="OEH84721.1"/>
    <property type="molecule type" value="Genomic_DNA"/>
</dbReference>
<evidence type="ECO:0000256" key="4">
    <source>
        <dbReference type="RuleBase" id="RU004514"/>
    </source>
</evidence>
<dbReference type="InterPro" id="IPR011078">
    <property type="entry name" value="PyrdxlP_homeostasis"/>
</dbReference>
<comment type="cofactor">
    <cofactor evidence="3">
        <name>pyridoxal 5'-phosphate</name>
        <dbReference type="ChEBI" id="CHEBI:597326"/>
    </cofactor>
</comment>
<dbReference type="SUPFAM" id="SSF51419">
    <property type="entry name" value="PLP-binding barrel"/>
    <property type="match status" value="1"/>
</dbReference>
<name>A0A1E5L3Q2_9FIRM</name>
<dbReference type="CDD" id="cd00635">
    <property type="entry name" value="PLPDE_III_YBL036c_like"/>
    <property type="match status" value="1"/>
</dbReference>
<dbReference type="AlphaFoldDB" id="A0A1E5L3Q2"/>
<comment type="function">
    <text evidence="2">Pyridoxal 5'-phosphate (PLP)-binding protein, which is involved in PLP homeostasis.</text>
</comment>
<dbReference type="Proteomes" id="UP000095255">
    <property type="component" value="Unassembled WGS sequence"/>
</dbReference>
<dbReference type="Gene3D" id="3.20.20.10">
    <property type="entry name" value="Alanine racemase"/>
    <property type="match status" value="1"/>
</dbReference>
<gene>
    <name evidence="6" type="ORF">BHU72_07750</name>
</gene>
<organism evidence="6 7">
    <name type="scientific">Desulfuribacillus stibiiarsenatis</name>
    <dbReference type="NCBI Taxonomy" id="1390249"/>
    <lineage>
        <taxon>Bacteria</taxon>
        <taxon>Bacillati</taxon>
        <taxon>Bacillota</taxon>
        <taxon>Desulfuribacillia</taxon>
        <taxon>Desulfuribacillales</taxon>
        <taxon>Desulfuribacillaceae</taxon>
        <taxon>Desulfuribacillus</taxon>
    </lineage>
</organism>
<evidence type="ECO:0000313" key="7">
    <source>
        <dbReference type="Proteomes" id="UP000095255"/>
    </source>
</evidence>
<dbReference type="PANTHER" id="PTHR10146:SF14">
    <property type="entry name" value="PYRIDOXAL PHOSPHATE HOMEOSTASIS PROTEIN"/>
    <property type="match status" value="1"/>
</dbReference>
<dbReference type="FunFam" id="3.20.20.10:FF:000018">
    <property type="entry name" value="Pyridoxal phosphate homeostasis protein"/>
    <property type="match status" value="1"/>
</dbReference>
<dbReference type="STRING" id="1390249.BHU72_07750"/>
<reference evidence="6 7" key="1">
    <citation type="submission" date="2016-09" db="EMBL/GenBank/DDBJ databases">
        <title>Desulfuribacillus arsenicus sp. nov., an obligately anaerobic, dissimilatory arsenic- and antimonate-reducing bacterium isolated from anoxic sediments.</title>
        <authorList>
            <person name="Abin C.A."/>
            <person name="Hollibaugh J.T."/>
        </authorList>
    </citation>
    <scope>NUCLEOTIDE SEQUENCE [LARGE SCALE GENOMIC DNA]</scope>
    <source>
        <strain evidence="6 7">MLFW-2</strain>
    </source>
</reference>
<comment type="caution">
    <text evidence="6">The sequence shown here is derived from an EMBL/GenBank/DDBJ whole genome shotgun (WGS) entry which is preliminary data.</text>
</comment>
<dbReference type="PANTHER" id="PTHR10146">
    <property type="entry name" value="PROLINE SYNTHETASE CO-TRANSCRIBED BACTERIAL HOMOLOG PROTEIN"/>
    <property type="match status" value="1"/>
</dbReference>
<dbReference type="GO" id="GO:0030170">
    <property type="term" value="F:pyridoxal phosphate binding"/>
    <property type="evidence" value="ECO:0007669"/>
    <property type="project" value="UniProtKB-UniRule"/>
</dbReference>
<evidence type="ECO:0000313" key="6">
    <source>
        <dbReference type="EMBL" id="OEH84721.1"/>
    </source>
</evidence>
<dbReference type="Pfam" id="PF01168">
    <property type="entry name" value="Ala_racemase_N"/>
    <property type="match status" value="1"/>
</dbReference>
<accession>A0A1E5L3Q2</accession>
<dbReference type="HAMAP" id="MF_02087">
    <property type="entry name" value="PLP_homeostasis"/>
    <property type="match status" value="1"/>
</dbReference>
<dbReference type="PIRSF" id="PIRSF004848">
    <property type="entry name" value="YBL036c_PLPDEIII"/>
    <property type="match status" value="1"/>
</dbReference>
<keyword evidence="7" id="KW-1185">Reference proteome</keyword>
<dbReference type="OrthoDB" id="9804072at2"/>
<dbReference type="InterPro" id="IPR001608">
    <property type="entry name" value="Ala_racemase_N"/>
</dbReference>
<evidence type="ECO:0000256" key="1">
    <source>
        <dbReference type="ARBA" id="ARBA00022898"/>
    </source>
</evidence>
<dbReference type="RefSeq" id="WP_069702820.1">
    <property type="nucleotide sequence ID" value="NZ_MJAT01000036.1"/>
</dbReference>
<evidence type="ECO:0000259" key="5">
    <source>
        <dbReference type="Pfam" id="PF01168"/>
    </source>
</evidence>
<sequence length="237" mass="26699">MNDNPVIRNLSRIEERVKVAASKVGRDPGDITIVAVTKYTDDTGVLHCVEAGLVNIGENKVQQALPKIEKLTYIKDKILWHFIGHLQSNKVKYILPHIACIHSLDRISLAEEVNVQAKKLAQVIPCFLQVNISGEETKYGVAREDVIDFANSLTAYENIKIIGLMTMAPFYDDPELTRPHFKALRLLRDELSLMNLSNFQIDHLSMGMSNDFHIAIEEGATYIRLGSILLEEENISE</sequence>
<feature type="modified residue" description="N6-(pyridoxal phosphate)lysine" evidence="2 3">
    <location>
        <position position="38"/>
    </location>
</feature>
<dbReference type="NCBIfam" id="TIGR00044">
    <property type="entry name" value="YggS family pyridoxal phosphate-dependent enzyme"/>
    <property type="match status" value="1"/>
</dbReference>